<evidence type="ECO:0008006" key="3">
    <source>
        <dbReference type="Google" id="ProtNLM"/>
    </source>
</evidence>
<dbReference type="Proteomes" id="UP000321058">
    <property type="component" value="Unassembled WGS sequence"/>
</dbReference>
<comment type="caution">
    <text evidence="1">The sequence shown here is derived from an EMBL/GenBank/DDBJ whole genome shotgun (WGS) entry which is preliminary data.</text>
</comment>
<accession>A0A512N3T2</accession>
<sequence length="235" mass="25855">MTYSIIGRCPRTGRLGLGITTFSLAVGGRCEGLAANVGVCKTQAFPNRTNDPLGIKLMAQGYVPSRVMEMFAANDTEHDFRQVAIMDREGRIAAHTGPGTRGWSGHKIDEDCVAFGNGLVGPQVLDGLIAGFKVKPEDALEYRLMRALEGGRDAGGQGDANSHRPERSAAIKVVDRLDYPDVDVRVDVHPTAVEELRRVLEEFKLYEEFYRERGRNPSKAIPQDVFVANLKKQRA</sequence>
<dbReference type="RefSeq" id="WP_147146463.1">
    <property type="nucleotide sequence ID" value="NZ_BKAJ01000013.1"/>
</dbReference>
<name>A0A512N3T2_9HYPH</name>
<proteinExistence type="predicted"/>
<dbReference type="PANTHER" id="PTHR39328:SF1">
    <property type="entry name" value="BLL2871 PROTEIN"/>
    <property type="match status" value="1"/>
</dbReference>
<dbReference type="PANTHER" id="PTHR39328">
    <property type="entry name" value="BLL2871 PROTEIN"/>
    <property type="match status" value="1"/>
</dbReference>
<dbReference type="EMBL" id="BKAJ01000013">
    <property type="protein sequence ID" value="GEP53634.1"/>
    <property type="molecule type" value="Genomic_DNA"/>
</dbReference>
<evidence type="ECO:0000313" key="1">
    <source>
        <dbReference type="EMBL" id="GEP53634.1"/>
    </source>
</evidence>
<reference evidence="1 2" key="1">
    <citation type="submission" date="2019-07" db="EMBL/GenBank/DDBJ databases">
        <title>Whole genome shotgun sequence of Reyranella soli NBRC 108950.</title>
        <authorList>
            <person name="Hosoyama A."/>
            <person name="Uohara A."/>
            <person name="Ohji S."/>
            <person name="Ichikawa N."/>
        </authorList>
    </citation>
    <scope>NUCLEOTIDE SEQUENCE [LARGE SCALE GENOMIC DNA]</scope>
    <source>
        <strain evidence="1 2">NBRC 108950</strain>
    </source>
</reference>
<dbReference type="SUPFAM" id="SSF56235">
    <property type="entry name" value="N-terminal nucleophile aminohydrolases (Ntn hydrolases)"/>
    <property type="match status" value="1"/>
</dbReference>
<protein>
    <recommendedName>
        <fullName evidence="3">Pilus assembly protein</fullName>
    </recommendedName>
</protein>
<gene>
    <name evidence="1" type="ORF">RSO01_08000</name>
</gene>
<keyword evidence="2" id="KW-1185">Reference proteome</keyword>
<dbReference type="InterPro" id="IPR029055">
    <property type="entry name" value="Ntn_hydrolases_N"/>
</dbReference>
<dbReference type="AlphaFoldDB" id="A0A512N3T2"/>
<dbReference type="OrthoDB" id="9790012at2"/>
<evidence type="ECO:0000313" key="2">
    <source>
        <dbReference type="Proteomes" id="UP000321058"/>
    </source>
</evidence>
<dbReference type="Gene3D" id="3.60.20.10">
    <property type="entry name" value="Glutamine Phosphoribosylpyrophosphate, subunit 1, domain 1"/>
    <property type="match status" value="1"/>
</dbReference>
<dbReference type="InterPro" id="IPR010430">
    <property type="entry name" value="DUF1028"/>
</dbReference>
<organism evidence="1 2">
    <name type="scientific">Reyranella soli</name>
    <dbReference type="NCBI Taxonomy" id="1230389"/>
    <lineage>
        <taxon>Bacteria</taxon>
        <taxon>Pseudomonadati</taxon>
        <taxon>Pseudomonadota</taxon>
        <taxon>Alphaproteobacteria</taxon>
        <taxon>Hyphomicrobiales</taxon>
        <taxon>Reyranellaceae</taxon>
        <taxon>Reyranella</taxon>
    </lineage>
</organism>
<dbReference type="Pfam" id="PF06267">
    <property type="entry name" value="DUF1028"/>
    <property type="match status" value="1"/>
</dbReference>